<protein>
    <submittedName>
        <fullName evidence="2">Putative EpsI family protein</fullName>
    </submittedName>
</protein>
<evidence type="ECO:0000313" key="2">
    <source>
        <dbReference type="EMBL" id="SPD74997.1"/>
    </source>
</evidence>
<dbReference type="Pfam" id="PF11984">
    <property type="entry name" value="DUF3485"/>
    <property type="match status" value="1"/>
</dbReference>
<sequence>MGQISNTRIIVLIICFALSGAFVHKQRASNNSMKRTSLSQAFSDFQGWKGHGSSSFDQEVVKSLALDDYLNQSYSNGSEIVNLYIGYYLTLKKVGAAHSPLVCFPGQGWVVSDKTTKEIKTKDGNIDLAVMLVTRGQEKNLVLYWFQAFDKTCPGTFLQKIYTFWAKVMHCREDNAFVRVTVDMNGRSMEEAYEKGQNFIKAFYPRFLEYVKDKV</sequence>
<accession>A0A445MZU7</accession>
<organism evidence="2">
    <name type="scientific">uncultured Desulfobacterium sp</name>
    <dbReference type="NCBI Taxonomy" id="201089"/>
    <lineage>
        <taxon>Bacteria</taxon>
        <taxon>Pseudomonadati</taxon>
        <taxon>Thermodesulfobacteriota</taxon>
        <taxon>Desulfobacteria</taxon>
        <taxon>Desulfobacterales</taxon>
        <taxon>Desulfobacteriaceae</taxon>
        <taxon>Desulfobacterium</taxon>
        <taxon>environmental samples</taxon>
    </lineage>
</organism>
<dbReference type="NCBIfam" id="TIGR02914">
    <property type="entry name" value="EpsI_fam"/>
    <property type="match status" value="1"/>
</dbReference>
<reference evidence="2" key="1">
    <citation type="submission" date="2018-01" db="EMBL/GenBank/DDBJ databases">
        <authorList>
            <person name="Regsiter A."/>
            <person name="William W."/>
        </authorList>
    </citation>
    <scope>NUCLEOTIDE SEQUENCE</scope>
    <source>
        <strain evidence="2">TRIP AH-1</strain>
    </source>
</reference>
<dbReference type="EMBL" id="OJIN01000182">
    <property type="protein sequence ID" value="SPD74997.1"/>
    <property type="molecule type" value="Genomic_DNA"/>
</dbReference>
<dbReference type="AlphaFoldDB" id="A0A445MZU7"/>
<feature type="domain" description="Methanolan biosynthesis EpsI" evidence="1">
    <location>
        <begin position="10"/>
        <end position="207"/>
    </location>
</feature>
<proteinExistence type="predicted"/>
<evidence type="ECO:0000259" key="1">
    <source>
        <dbReference type="Pfam" id="PF11984"/>
    </source>
</evidence>
<dbReference type="InterPro" id="IPR014263">
    <property type="entry name" value="Methanolan_biosynth_EpsI"/>
</dbReference>
<gene>
    <name evidence="2" type="ORF">PITCH_A400032</name>
</gene>
<name>A0A445MZU7_9BACT</name>